<dbReference type="RefSeq" id="WP_327600047.1">
    <property type="nucleotide sequence ID" value="NZ_JAYXHS010000003.1"/>
</dbReference>
<proteinExistence type="predicted"/>
<keyword evidence="2" id="KW-1185">Reference proteome</keyword>
<reference evidence="1 2" key="1">
    <citation type="submission" date="2024-01" db="EMBL/GenBank/DDBJ databases">
        <title>Uliginosibacterium soil sp. nov.</title>
        <authorList>
            <person name="Lv Y."/>
        </authorList>
    </citation>
    <scope>NUCLEOTIDE SEQUENCE [LARGE SCALE GENOMIC DNA]</scope>
    <source>
        <strain evidence="1 2">H3</strain>
    </source>
</reference>
<dbReference type="Proteomes" id="UP001331561">
    <property type="component" value="Unassembled WGS sequence"/>
</dbReference>
<organism evidence="1 2">
    <name type="scientific">Uliginosibacterium silvisoli</name>
    <dbReference type="NCBI Taxonomy" id="3114758"/>
    <lineage>
        <taxon>Bacteria</taxon>
        <taxon>Pseudomonadati</taxon>
        <taxon>Pseudomonadota</taxon>
        <taxon>Betaproteobacteria</taxon>
        <taxon>Rhodocyclales</taxon>
        <taxon>Zoogloeaceae</taxon>
        <taxon>Uliginosibacterium</taxon>
    </lineage>
</organism>
<dbReference type="SUPFAM" id="SSF51161">
    <property type="entry name" value="Trimeric LpxA-like enzymes"/>
    <property type="match status" value="1"/>
</dbReference>
<accession>A0ABU6K649</accession>
<sequence length="375" mass="39569">MSTLSLGTGLFLSIASCALLAPLWPALRQWRSPPPPAMALGNGLRSEWDAAARLAQTHVSENFEKLLELSSRDGVIRGAHADGTAFMVLGIKDYLSEQLPPSARHLRMQVIAARHLDIPGELVCDRLIFARGKLNIAHNAVLKTALSQRDVAIGTRARIRNWVHAEGRVDAAEGALLAGCASAGSEINLARRARFEQLTAPVIRFGRSEPLRAPATPVQLLPMQPPGNAFIPGDGRWIIDGDMSIPPGHSVNARLVVSGSLLVGTGSRLRGDLHVMGDLVIHHDATLNGAVRCNGDMRTGECCRLAGPILVTGQLTAGSQTVFGAADQLSTVVASDIRLQEGCLAHGAVWAQHRGEVLADSAQNSGPQAGSGGTA</sequence>
<comment type="caution">
    <text evidence="1">The sequence shown here is derived from an EMBL/GenBank/DDBJ whole genome shotgun (WGS) entry which is preliminary data.</text>
</comment>
<dbReference type="Gene3D" id="2.160.10.10">
    <property type="entry name" value="Hexapeptide repeat proteins"/>
    <property type="match status" value="1"/>
</dbReference>
<evidence type="ECO:0008006" key="3">
    <source>
        <dbReference type="Google" id="ProtNLM"/>
    </source>
</evidence>
<gene>
    <name evidence="1" type="ORF">VVD49_15160</name>
</gene>
<evidence type="ECO:0000313" key="1">
    <source>
        <dbReference type="EMBL" id="MEC5387066.1"/>
    </source>
</evidence>
<name>A0ABU6K649_9RHOO</name>
<protein>
    <recommendedName>
        <fullName evidence="3">Polymer-forming cytoskeletal protein</fullName>
    </recommendedName>
</protein>
<dbReference type="EMBL" id="JAYXHS010000003">
    <property type="protein sequence ID" value="MEC5387066.1"/>
    <property type="molecule type" value="Genomic_DNA"/>
</dbReference>
<evidence type="ECO:0000313" key="2">
    <source>
        <dbReference type="Proteomes" id="UP001331561"/>
    </source>
</evidence>
<dbReference type="InterPro" id="IPR011004">
    <property type="entry name" value="Trimer_LpxA-like_sf"/>
</dbReference>